<feature type="binding site" evidence="11">
    <location>
        <begin position="260"/>
        <end position="261"/>
    </location>
    <ligand>
        <name>pyridoxal 5'-phosphate</name>
        <dbReference type="ChEBI" id="CHEBI:597326"/>
    </ligand>
</feature>
<keyword evidence="7 11" id="KW-0664">Pyridoxine biosynthesis</keyword>
<feature type="domain" description="Aminotransferase class V" evidence="12">
    <location>
        <begin position="21"/>
        <end position="377"/>
    </location>
</feature>
<keyword evidence="8 11" id="KW-0718">Serine biosynthesis</keyword>
<comment type="subunit">
    <text evidence="11">Homodimer.</text>
</comment>
<evidence type="ECO:0000256" key="3">
    <source>
        <dbReference type="ARBA" id="ARBA00022576"/>
    </source>
</evidence>
<feature type="binding site" evidence="11">
    <location>
        <position position="167"/>
    </location>
    <ligand>
        <name>pyridoxal 5'-phosphate</name>
        <dbReference type="ChEBI" id="CHEBI:597326"/>
    </ligand>
</feature>
<evidence type="ECO:0000256" key="7">
    <source>
        <dbReference type="ARBA" id="ARBA00023096"/>
    </source>
</evidence>
<protein>
    <recommendedName>
        <fullName evidence="11">Phosphoserine aminotransferase</fullName>
        <ecNumber evidence="11">2.6.1.52</ecNumber>
    </recommendedName>
    <alternativeName>
        <fullName evidence="11">Phosphohydroxythreonine aminotransferase</fullName>
        <shortName evidence="11">PSAT</shortName>
    </alternativeName>
</protein>
<dbReference type="Gene3D" id="3.40.640.10">
    <property type="entry name" value="Type I PLP-dependent aspartate aminotransferase-like (Major domain)"/>
    <property type="match status" value="1"/>
</dbReference>
<evidence type="ECO:0000259" key="12">
    <source>
        <dbReference type="Pfam" id="PF00266"/>
    </source>
</evidence>
<organism evidence="13">
    <name type="scientific">Vibrio sp. HB236076</name>
    <dbReference type="NCBI Taxonomy" id="3232307"/>
    <lineage>
        <taxon>Bacteria</taxon>
        <taxon>Pseudomonadati</taxon>
        <taxon>Pseudomonadota</taxon>
        <taxon>Gammaproteobacteria</taxon>
        <taxon>Vibrionales</taxon>
        <taxon>Vibrionaceae</taxon>
        <taxon>Vibrio</taxon>
    </lineage>
</organism>
<evidence type="ECO:0000256" key="2">
    <source>
        <dbReference type="ARBA" id="ARBA00006904"/>
    </source>
</evidence>
<dbReference type="SUPFAM" id="SSF53383">
    <property type="entry name" value="PLP-dependent transferases"/>
    <property type="match status" value="1"/>
</dbReference>
<sequence length="391" mass="42928">MDNTLHPALIGSLNSTAETVINFSPGPTSLPKAVEQRIAERFQQPGFTSLAMSHRAPEFQAILDHATATAREVMAIPDNYQILFTHAGGHGQFAAVPLNLCSHASDRATYVVNGTWSARGRDEAKRYCQVDTIDAKDSQGRYVSFPELTEDQIHPESRYLYLCSNETVNGIELFRLPKLPASRAHIPLVVDASSDFTSKPIDWQGSNVGVLFACASKNIGHPGLTMTVVRDDLLGDDKASPLCPGVFNYTTNSKAGNLWNTPATFNIEVVGMVMDWLLEQGGVEANEARSIAKAACLYQVINESNGFYQTPVDDETQRSRMNVPFNVNGGDEALTEQFLIESWDQGMVGLRTLTPFGVGDYLRASLYNGVTLEETQVLATFMREFANKHQA</sequence>
<dbReference type="InterPro" id="IPR000192">
    <property type="entry name" value="Aminotrans_V_dom"/>
</dbReference>
<keyword evidence="3 11" id="KW-0032">Aminotransferase</keyword>
<dbReference type="PANTHER" id="PTHR43247:SF1">
    <property type="entry name" value="PHOSPHOSERINE AMINOTRANSFERASE"/>
    <property type="match status" value="1"/>
</dbReference>
<evidence type="ECO:0000256" key="11">
    <source>
        <dbReference type="HAMAP-Rule" id="MF_00160"/>
    </source>
</evidence>
<keyword evidence="5 11" id="KW-0808">Transferase</keyword>
<accession>A0AB39HFY0</accession>
<evidence type="ECO:0000256" key="9">
    <source>
        <dbReference type="ARBA" id="ARBA00047630"/>
    </source>
</evidence>
<evidence type="ECO:0000256" key="10">
    <source>
        <dbReference type="ARBA" id="ARBA00049007"/>
    </source>
</evidence>
<dbReference type="Pfam" id="PF00266">
    <property type="entry name" value="Aminotran_5"/>
    <property type="match status" value="1"/>
</dbReference>
<dbReference type="HAMAP" id="MF_00160">
    <property type="entry name" value="SerC_aminotrans_5"/>
    <property type="match status" value="1"/>
</dbReference>
<comment type="cofactor">
    <cofactor evidence="11">
        <name>pyridoxal 5'-phosphate</name>
        <dbReference type="ChEBI" id="CHEBI:597326"/>
    </cofactor>
    <text evidence="11">Binds 1 pyridoxal phosphate per subunit.</text>
</comment>
<dbReference type="KEGG" id="vih:AB0763_00780"/>
<dbReference type="FunFam" id="3.40.640.10:FF:000010">
    <property type="entry name" value="Phosphoserine aminotransferase"/>
    <property type="match status" value="1"/>
</dbReference>
<comment type="catalytic activity">
    <reaction evidence="10 11">
        <text>O-phospho-L-serine + 2-oxoglutarate = 3-phosphooxypyruvate + L-glutamate</text>
        <dbReference type="Rhea" id="RHEA:14329"/>
        <dbReference type="ChEBI" id="CHEBI:16810"/>
        <dbReference type="ChEBI" id="CHEBI:18110"/>
        <dbReference type="ChEBI" id="CHEBI:29985"/>
        <dbReference type="ChEBI" id="CHEBI:57524"/>
        <dbReference type="EC" id="2.6.1.52"/>
    </reaction>
</comment>
<dbReference type="RefSeq" id="WP_306101882.1">
    <property type="nucleotide sequence ID" value="NZ_CP162601.1"/>
</dbReference>
<gene>
    <name evidence="11 13" type="primary">serC</name>
    <name evidence="13" type="ORF">AB0763_00780</name>
</gene>
<evidence type="ECO:0000313" key="13">
    <source>
        <dbReference type="EMBL" id="XDK25221.1"/>
    </source>
</evidence>
<comment type="pathway">
    <text evidence="11">Cofactor biosynthesis; pyridoxine 5'-phosphate biosynthesis; pyridoxine 5'-phosphate from D-erythrose 4-phosphate: step 3/5.</text>
</comment>
<dbReference type="PIRSF" id="PIRSF000525">
    <property type="entry name" value="SerC"/>
    <property type="match status" value="1"/>
</dbReference>
<feature type="binding site" evidence="11">
    <location>
        <position position="55"/>
    </location>
    <ligand>
        <name>L-glutamate</name>
        <dbReference type="ChEBI" id="CHEBI:29985"/>
    </ligand>
</feature>
<dbReference type="GO" id="GO:0004648">
    <property type="term" value="F:O-phospho-L-serine:2-oxoglutarate aminotransferase activity"/>
    <property type="evidence" value="ECO:0007669"/>
    <property type="project" value="UniProtKB-UniRule"/>
</dbReference>
<dbReference type="EC" id="2.6.1.52" evidence="11"/>
<dbReference type="EMBL" id="CP162601">
    <property type="protein sequence ID" value="XDK25221.1"/>
    <property type="molecule type" value="Genomic_DNA"/>
</dbReference>
<feature type="binding site" evidence="11">
    <location>
        <position position="116"/>
    </location>
    <ligand>
        <name>pyridoxal 5'-phosphate</name>
        <dbReference type="ChEBI" id="CHEBI:597326"/>
    </ligand>
</feature>
<feature type="modified residue" description="N6-(pyridoxal phosphate)lysine" evidence="11">
    <location>
        <position position="217"/>
    </location>
</feature>
<evidence type="ECO:0000256" key="4">
    <source>
        <dbReference type="ARBA" id="ARBA00022605"/>
    </source>
</evidence>
<dbReference type="PANTHER" id="PTHR43247">
    <property type="entry name" value="PHOSPHOSERINE AMINOTRANSFERASE"/>
    <property type="match status" value="1"/>
</dbReference>
<evidence type="ECO:0000256" key="8">
    <source>
        <dbReference type="ARBA" id="ARBA00023299"/>
    </source>
</evidence>
<comment type="similarity">
    <text evidence="2 11">Belongs to the class-V pyridoxal-phosphate-dependent aminotransferase family. SerC subfamily.</text>
</comment>
<dbReference type="NCBIfam" id="NF003764">
    <property type="entry name" value="PRK05355.1"/>
    <property type="match status" value="1"/>
</dbReference>
<comment type="catalytic activity">
    <reaction evidence="9 11">
        <text>4-(phosphooxy)-L-threonine + 2-oxoglutarate = (R)-3-hydroxy-2-oxo-4-phosphooxybutanoate + L-glutamate</text>
        <dbReference type="Rhea" id="RHEA:16573"/>
        <dbReference type="ChEBI" id="CHEBI:16810"/>
        <dbReference type="ChEBI" id="CHEBI:29985"/>
        <dbReference type="ChEBI" id="CHEBI:58452"/>
        <dbReference type="ChEBI" id="CHEBI:58538"/>
        <dbReference type="EC" id="2.6.1.52"/>
    </reaction>
</comment>
<keyword evidence="11" id="KW-0963">Cytoplasm</keyword>
<dbReference type="GO" id="GO:0030170">
    <property type="term" value="F:pyridoxal phosphate binding"/>
    <property type="evidence" value="ECO:0007669"/>
    <property type="project" value="UniProtKB-UniRule"/>
</dbReference>
<comment type="function">
    <text evidence="11">Catalyzes the reversible conversion of 3-phosphohydroxypyruvate to phosphoserine and of 3-hydroxy-2-oxo-4-phosphonooxybutanoate to phosphohydroxythreonine.</text>
</comment>
<dbReference type="AlphaFoldDB" id="A0AB39HFY0"/>
<dbReference type="GO" id="GO:0005737">
    <property type="term" value="C:cytoplasm"/>
    <property type="evidence" value="ECO:0007669"/>
    <property type="project" value="UniProtKB-SubCell"/>
</dbReference>
<evidence type="ECO:0000256" key="6">
    <source>
        <dbReference type="ARBA" id="ARBA00022898"/>
    </source>
</evidence>
<dbReference type="InterPro" id="IPR015424">
    <property type="entry name" value="PyrdxlP-dep_Trfase"/>
</dbReference>
<feature type="binding site" evidence="11">
    <location>
        <position position="191"/>
    </location>
    <ligand>
        <name>pyridoxal 5'-phosphate</name>
        <dbReference type="ChEBI" id="CHEBI:597326"/>
    </ligand>
</feature>
<dbReference type="InterPro" id="IPR022278">
    <property type="entry name" value="Pser_aminoTfrase"/>
</dbReference>
<dbReference type="InterPro" id="IPR015421">
    <property type="entry name" value="PyrdxlP-dep_Trfase_major"/>
</dbReference>
<dbReference type="GO" id="GO:0006564">
    <property type="term" value="P:L-serine biosynthetic process"/>
    <property type="evidence" value="ECO:0007669"/>
    <property type="project" value="UniProtKB-UniRule"/>
</dbReference>
<dbReference type="GO" id="GO:0008615">
    <property type="term" value="P:pyridoxine biosynthetic process"/>
    <property type="evidence" value="ECO:0007669"/>
    <property type="project" value="UniProtKB-UniRule"/>
</dbReference>
<dbReference type="Gene3D" id="3.90.1150.10">
    <property type="entry name" value="Aspartate Aminotransferase, domain 1"/>
    <property type="match status" value="1"/>
</dbReference>
<comment type="subcellular location">
    <subcellularLocation>
        <location evidence="11">Cytoplasm</location>
    </subcellularLocation>
</comment>
<evidence type="ECO:0000256" key="5">
    <source>
        <dbReference type="ARBA" id="ARBA00022679"/>
    </source>
</evidence>
<keyword evidence="6 11" id="KW-0663">Pyridoxal phosphate</keyword>
<evidence type="ECO:0000256" key="1">
    <source>
        <dbReference type="ARBA" id="ARBA00005099"/>
    </source>
</evidence>
<comment type="caution">
    <text evidence="11">Lacks conserved residue(s) required for the propagation of feature annotation.</text>
</comment>
<reference evidence="13" key="1">
    <citation type="submission" date="2024-07" db="EMBL/GenBank/DDBJ databases">
        <title>Genome Analysis of a Potential Novel Vibrio Species Secreting pH- and Thermo-stable Alginate Lyase and its Application in Producing Alginate Oligosaccharides.</title>
        <authorList>
            <person name="Huang H."/>
            <person name="Bao K."/>
        </authorList>
    </citation>
    <scope>NUCLEOTIDE SEQUENCE</scope>
    <source>
        <strain evidence="13">HB236076</strain>
    </source>
</reference>
<comment type="pathway">
    <text evidence="1 11">Amino-acid biosynthesis; L-serine biosynthesis; L-serine from 3-phospho-D-glycerate: step 2/3.</text>
</comment>
<keyword evidence="4 11" id="KW-0028">Amino-acid biosynthesis</keyword>
<proteinExistence type="inferred from homology"/>
<name>A0AB39HFY0_9VIBR</name>
<dbReference type="InterPro" id="IPR015422">
    <property type="entry name" value="PyrdxlP-dep_Trfase_small"/>
</dbReference>